<feature type="transmembrane region" description="Helical" evidence="1">
    <location>
        <begin position="259"/>
        <end position="281"/>
    </location>
</feature>
<keyword evidence="1" id="KW-1133">Transmembrane helix</keyword>
<feature type="transmembrane region" description="Helical" evidence="1">
    <location>
        <begin position="60"/>
        <end position="81"/>
    </location>
</feature>
<keyword evidence="3" id="KW-1185">Reference proteome</keyword>
<sequence length="300" mass="34048">MSGVEAVKDLIKPPFANYDIVVYFGCGLFSLPFTMHYIGDLRLSTTSFKFNIDPPFVSTLITTLTVLFSVYILGHIIAYLGSQLIEKVMDSLFGKASLVILRGTETNRDDFKKMMQQQIRLGISKHIEEASWFSSIVRFVCHLPILPAYIAIYLLKVFGFYRTRISQDVITAANGKVANAHIPEIKQGKEWFKSLEAVVMNTNPSATARMYNYLVISGLFRSVSIILLASAWFELIYTIMKYKGYNAPEGLLMFGNNGIYAQSISYIAVCVVYLFSLFSYLKFQRRYVEDAIFAFVYAKP</sequence>
<organism evidence="2 3">
    <name type="scientific">Sphingomonas aurantiaca</name>
    <dbReference type="NCBI Taxonomy" id="185949"/>
    <lineage>
        <taxon>Bacteria</taxon>
        <taxon>Pseudomonadati</taxon>
        <taxon>Pseudomonadota</taxon>
        <taxon>Alphaproteobacteria</taxon>
        <taxon>Sphingomonadales</taxon>
        <taxon>Sphingomonadaceae</taxon>
        <taxon>Sphingomonas</taxon>
    </lineage>
</organism>
<evidence type="ECO:0000313" key="3">
    <source>
        <dbReference type="Proteomes" id="UP000244189"/>
    </source>
</evidence>
<proteinExistence type="predicted"/>
<comment type="caution">
    <text evidence="2">The sequence shown here is derived from an EMBL/GenBank/DDBJ whole genome shotgun (WGS) entry which is preliminary data.</text>
</comment>
<keyword evidence="1" id="KW-0812">Transmembrane</keyword>
<gene>
    <name evidence="2" type="ORF">C8J26_1337</name>
</gene>
<accession>A0A2T5GNX2</accession>
<keyword evidence="1" id="KW-0472">Membrane</keyword>
<name>A0A2T5GNX2_9SPHN</name>
<feature type="transmembrane region" description="Helical" evidence="1">
    <location>
        <begin position="20"/>
        <end position="39"/>
    </location>
</feature>
<dbReference type="EMBL" id="QAOG01000002">
    <property type="protein sequence ID" value="PTQ61019.1"/>
    <property type="molecule type" value="Genomic_DNA"/>
</dbReference>
<feature type="transmembrane region" description="Helical" evidence="1">
    <location>
        <begin position="136"/>
        <end position="155"/>
    </location>
</feature>
<feature type="transmembrane region" description="Helical" evidence="1">
    <location>
        <begin position="219"/>
        <end position="239"/>
    </location>
</feature>
<reference evidence="2 3" key="1">
    <citation type="submission" date="2018-04" db="EMBL/GenBank/DDBJ databases">
        <title>Genomic Encyclopedia of Type Strains, Phase III (KMG-III): the genomes of soil and plant-associated and newly described type strains.</title>
        <authorList>
            <person name="Whitman W."/>
        </authorList>
    </citation>
    <scope>NUCLEOTIDE SEQUENCE [LARGE SCALE GENOMIC DNA]</scope>
    <source>
        <strain evidence="2 3">MA101b</strain>
    </source>
</reference>
<dbReference type="AlphaFoldDB" id="A0A2T5GNX2"/>
<protein>
    <submittedName>
        <fullName evidence="2">Uncharacterized protein</fullName>
    </submittedName>
</protein>
<evidence type="ECO:0000256" key="1">
    <source>
        <dbReference type="SAM" id="Phobius"/>
    </source>
</evidence>
<evidence type="ECO:0000313" key="2">
    <source>
        <dbReference type="EMBL" id="PTQ61019.1"/>
    </source>
</evidence>
<dbReference type="Proteomes" id="UP000244189">
    <property type="component" value="Unassembled WGS sequence"/>
</dbReference>